<dbReference type="CDD" id="cd00254">
    <property type="entry name" value="LT-like"/>
    <property type="match status" value="1"/>
</dbReference>
<dbReference type="SUPFAM" id="SSF53955">
    <property type="entry name" value="Lysozyme-like"/>
    <property type="match status" value="1"/>
</dbReference>
<dbReference type="PANTHER" id="PTHR37423:SF2">
    <property type="entry name" value="MEMBRANE-BOUND LYTIC MUREIN TRANSGLYCOSYLASE C"/>
    <property type="match status" value="1"/>
</dbReference>
<accession>A0A645JK32</accession>
<dbReference type="EMBL" id="VSSQ01144334">
    <property type="protein sequence ID" value="MPN64015.1"/>
    <property type="molecule type" value="Genomic_DNA"/>
</dbReference>
<dbReference type="Pfam" id="PF01464">
    <property type="entry name" value="SLT"/>
    <property type="match status" value="1"/>
</dbReference>
<dbReference type="Gene3D" id="1.10.530.10">
    <property type="match status" value="1"/>
</dbReference>
<feature type="domain" description="Transglycosylase SLT" evidence="1">
    <location>
        <begin position="1"/>
        <end position="59"/>
    </location>
</feature>
<dbReference type="PANTHER" id="PTHR37423">
    <property type="entry name" value="SOLUBLE LYTIC MUREIN TRANSGLYCOSYLASE-RELATED"/>
    <property type="match status" value="1"/>
</dbReference>
<evidence type="ECO:0000259" key="1">
    <source>
        <dbReference type="Pfam" id="PF01464"/>
    </source>
</evidence>
<protein>
    <submittedName>
        <fullName evidence="2">Membrane-bound lytic murein transglycosylase F</fullName>
    </submittedName>
</protein>
<dbReference type="InterPro" id="IPR008258">
    <property type="entry name" value="Transglycosylase_SLT_dom_1"/>
</dbReference>
<sequence length="94" mass="10436">MQLMPDTARRLGVADPLDPEANLRGGVRYLSMLLDMFDDLSLALAAYNAGEGAVIRHGRSIPPYPETLAYVPKVMRHYADFQHRPPTSLGTDRP</sequence>
<reference evidence="2" key="1">
    <citation type="submission" date="2019-08" db="EMBL/GenBank/DDBJ databases">
        <authorList>
            <person name="Kucharzyk K."/>
            <person name="Murdoch R.W."/>
            <person name="Higgins S."/>
            <person name="Loffler F."/>
        </authorList>
    </citation>
    <scope>NUCLEOTIDE SEQUENCE</scope>
</reference>
<dbReference type="InterPro" id="IPR023346">
    <property type="entry name" value="Lysozyme-like_dom_sf"/>
</dbReference>
<dbReference type="AlphaFoldDB" id="A0A645JK32"/>
<proteinExistence type="predicted"/>
<evidence type="ECO:0000313" key="2">
    <source>
        <dbReference type="EMBL" id="MPN64015.1"/>
    </source>
</evidence>
<comment type="caution">
    <text evidence="2">The sequence shown here is derived from an EMBL/GenBank/DDBJ whole genome shotgun (WGS) entry which is preliminary data.</text>
</comment>
<gene>
    <name evidence="2" type="primary">mltF_46</name>
    <name evidence="2" type="ORF">SDC9_211784</name>
</gene>
<organism evidence="2">
    <name type="scientific">bioreactor metagenome</name>
    <dbReference type="NCBI Taxonomy" id="1076179"/>
    <lineage>
        <taxon>unclassified sequences</taxon>
        <taxon>metagenomes</taxon>
        <taxon>ecological metagenomes</taxon>
    </lineage>
</organism>
<name>A0A645JK32_9ZZZZ</name>